<reference evidence="1" key="2">
    <citation type="submission" date="2020-09" db="EMBL/GenBank/DDBJ databases">
        <authorList>
            <person name="Sun Q."/>
            <person name="Ohkuma M."/>
        </authorList>
    </citation>
    <scope>NUCLEOTIDE SEQUENCE</scope>
    <source>
        <strain evidence="1">JCM 15325</strain>
    </source>
</reference>
<organism evidence="1 2">
    <name type="scientific">Sporolactobacillus putidus</name>
    <dbReference type="NCBI Taxonomy" id="492735"/>
    <lineage>
        <taxon>Bacteria</taxon>
        <taxon>Bacillati</taxon>
        <taxon>Bacillota</taxon>
        <taxon>Bacilli</taxon>
        <taxon>Bacillales</taxon>
        <taxon>Sporolactobacillaceae</taxon>
        <taxon>Sporolactobacillus</taxon>
    </lineage>
</organism>
<dbReference type="Pfam" id="PF10719">
    <property type="entry name" value="ComFB"/>
    <property type="match status" value="1"/>
</dbReference>
<gene>
    <name evidence="1" type="primary">comFB</name>
    <name evidence="1" type="ORF">GCM10007968_16220</name>
</gene>
<reference evidence="1" key="1">
    <citation type="journal article" date="2014" name="Int. J. Syst. Evol. Microbiol.">
        <title>Complete genome sequence of Corynebacterium casei LMG S-19264T (=DSM 44701T), isolated from a smear-ripened cheese.</title>
        <authorList>
            <consortium name="US DOE Joint Genome Institute (JGI-PGF)"/>
            <person name="Walter F."/>
            <person name="Albersmeier A."/>
            <person name="Kalinowski J."/>
            <person name="Ruckert C."/>
        </authorList>
    </citation>
    <scope>NUCLEOTIDE SEQUENCE</scope>
    <source>
        <strain evidence="1">JCM 15325</strain>
    </source>
</reference>
<dbReference type="RefSeq" id="WP_188802591.1">
    <property type="nucleotide sequence ID" value="NZ_BMOK01000005.1"/>
</dbReference>
<dbReference type="EMBL" id="BMOK01000005">
    <property type="protein sequence ID" value="GGL52935.1"/>
    <property type="molecule type" value="Genomic_DNA"/>
</dbReference>
<dbReference type="AlphaFoldDB" id="A0A917W1Y7"/>
<comment type="caution">
    <text evidence="1">The sequence shown here is derived from an EMBL/GenBank/DDBJ whole genome shotgun (WGS) entry which is preliminary data.</text>
</comment>
<proteinExistence type="predicted"/>
<evidence type="ECO:0000313" key="2">
    <source>
        <dbReference type="Proteomes" id="UP000654670"/>
    </source>
</evidence>
<dbReference type="InterPro" id="IPR019657">
    <property type="entry name" value="ComFB"/>
</dbReference>
<sequence length="88" mass="10059">MIIHNMMEDAVKDILEKQWGNLSISCYCSECKMDVLAMSLNRLKPHYIRNRAGMMYTKANLMTEQSRATILTAIVESSKVVSAHPCHR</sequence>
<accession>A0A917W1Y7</accession>
<name>A0A917W1Y7_9BACL</name>
<protein>
    <submittedName>
        <fullName evidence="1">ComF operon protein 2</fullName>
    </submittedName>
</protein>
<evidence type="ECO:0000313" key="1">
    <source>
        <dbReference type="EMBL" id="GGL52935.1"/>
    </source>
</evidence>
<keyword evidence="2" id="KW-1185">Reference proteome</keyword>
<dbReference type="Proteomes" id="UP000654670">
    <property type="component" value="Unassembled WGS sequence"/>
</dbReference>